<gene>
    <name evidence="8 10" type="primary">tadA</name>
    <name evidence="10" type="ORF">ERCIPSTX3056_012</name>
</gene>
<evidence type="ECO:0000256" key="5">
    <source>
        <dbReference type="ARBA" id="ARBA00022801"/>
    </source>
</evidence>
<proteinExistence type="inferred from homology"/>
<feature type="binding site" evidence="8">
    <location>
        <position position="88"/>
    </location>
    <ligand>
        <name>Zn(2+)</name>
        <dbReference type="ChEBI" id="CHEBI:29105"/>
        <note>catalytic</note>
    </ligand>
</feature>
<dbReference type="EC" id="3.5.4.33" evidence="8"/>
<keyword evidence="3 8" id="KW-0819">tRNA processing</keyword>
<evidence type="ECO:0000256" key="7">
    <source>
        <dbReference type="ARBA" id="ARBA00048045"/>
    </source>
</evidence>
<dbReference type="FunFam" id="3.40.140.10:FF:000005">
    <property type="entry name" value="tRNA-specific adenosine deaminase"/>
    <property type="match status" value="1"/>
</dbReference>
<feature type="binding site" evidence="8">
    <location>
        <position position="55"/>
    </location>
    <ligand>
        <name>Zn(2+)</name>
        <dbReference type="ChEBI" id="CHEBI:29105"/>
        <note>catalytic</note>
    </ligand>
</feature>
<evidence type="ECO:0000256" key="8">
    <source>
        <dbReference type="HAMAP-Rule" id="MF_00972"/>
    </source>
</evidence>
<comment type="catalytic activity">
    <reaction evidence="7 8">
        <text>adenosine(34) in tRNA + H2O + H(+) = inosine(34) in tRNA + NH4(+)</text>
        <dbReference type="Rhea" id="RHEA:43168"/>
        <dbReference type="Rhea" id="RHEA-COMP:10373"/>
        <dbReference type="Rhea" id="RHEA-COMP:10374"/>
        <dbReference type="ChEBI" id="CHEBI:15377"/>
        <dbReference type="ChEBI" id="CHEBI:15378"/>
        <dbReference type="ChEBI" id="CHEBI:28938"/>
        <dbReference type="ChEBI" id="CHEBI:74411"/>
        <dbReference type="ChEBI" id="CHEBI:82852"/>
        <dbReference type="EC" id="3.5.4.33"/>
    </reaction>
</comment>
<comment type="function">
    <text evidence="8">Catalyzes the deamination of adenosine to inosine at the wobble position 34 of tRNA(Arg2).</text>
</comment>
<keyword evidence="6 8" id="KW-0862">Zinc</keyword>
<evidence type="ECO:0000259" key="9">
    <source>
        <dbReference type="PROSITE" id="PS51747"/>
    </source>
</evidence>
<dbReference type="PANTHER" id="PTHR11079:SF202">
    <property type="entry name" value="TRNA-SPECIFIC ADENOSINE DEAMINASE"/>
    <property type="match status" value="1"/>
</dbReference>
<evidence type="ECO:0000256" key="3">
    <source>
        <dbReference type="ARBA" id="ARBA00022694"/>
    </source>
</evidence>
<dbReference type="OrthoDB" id="9802676at2"/>
<keyword evidence="5 8" id="KW-0378">Hydrolase</keyword>
<dbReference type="RefSeq" id="WP_125918796.1">
    <property type="nucleotide sequence ID" value="NZ_LR217725.1"/>
</dbReference>
<comment type="cofactor">
    <cofactor evidence="8">
        <name>Zn(2+)</name>
        <dbReference type="ChEBI" id="CHEBI:29105"/>
    </cofactor>
    <text evidence="8">Binds 1 zinc ion per subunit.</text>
</comment>
<dbReference type="HAMAP" id="MF_00972">
    <property type="entry name" value="tRNA_aden_deaminase"/>
    <property type="match status" value="1"/>
</dbReference>
<dbReference type="InterPro" id="IPR016193">
    <property type="entry name" value="Cytidine_deaminase-like"/>
</dbReference>
<organism evidence="10 11">
    <name type="scientific">Candidatus Erwinia haradaeae</name>
    <dbReference type="NCBI Taxonomy" id="1922217"/>
    <lineage>
        <taxon>Bacteria</taxon>
        <taxon>Pseudomonadati</taxon>
        <taxon>Pseudomonadota</taxon>
        <taxon>Gammaproteobacteria</taxon>
        <taxon>Enterobacterales</taxon>
        <taxon>Erwiniaceae</taxon>
        <taxon>Erwinia</taxon>
    </lineage>
</organism>
<dbReference type="GO" id="GO:0002100">
    <property type="term" value="P:tRNA wobble adenosine to inosine editing"/>
    <property type="evidence" value="ECO:0007669"/>
    <property type="project" value="UniProtKB-UniRule"/>
</dbReference>
<evidence type="ECO:0000256" key="4">
    <source>
        <dbReference type="ARBA" id="ARBA00022723"/>
    </source>
</evidence>
<accession>A0A451DIV9</accession>
<dbReference type="InterPro" id="IPR028883">
    <property type="entry name" value="tRNA_aden_deaminase"/>
</dbReference>
<dbReference type="PROSITE" id="PS51747">
    <property type="entry name" value="CYT_DCMP_DEAMINASES_2"/>
    <property type="match status" value="1"/>
</dbReference>
<evidence type="ECO:0000256" key="6">
    <source>
        <dbReference type="ARBA" id="ARBA00022833"/>
    </source>
</evidence>
<feature type="domain" description="CMP/dCMP-type deaminase" evidence="9">
    <location>
        <begin position="4"/>
        <end position="117"/>
    </location>
</feature>
<dbReference type="Gene3D" id="3.40.140.10">
    <property type="entry name" value="Cytidine Deaminase, domain 2"/>
    <property type="match status" value="1"/>
</dbReference>
<dbReference type="NCBIfam" id="NF008113">
    <property type="entry name" value="PRK10860.1"/>
    <property type="match status" value="1"/>
</dbReference>
<protein>
    <recommendedName>
        <fullName evidence="8">tRNA-specific adenosine deaminase</fullName>
        <ecNumber evidence="8">3.5.4.33</ecNumber>
    </recommendedName>
</protein>
<dbReference type="Pfam" id="PF00383">
    <property type="entry name" value="dCMP_cyt_deam_1"/>
    <property type="match status" value="1"/>
</dbReference>
<name>A0A451DIV9_9GAMM</name>
<feature type="active site" description="Proton donor" evidence="8">
    <location>
        <position position="57"/>
    </location>
</feature>
<comment type="similarity">
    <text evidence="1">Belongs to the cytidine and deoxycytidylate deaminase family. ADAT2 subfamily.</text>
</comment>
<dbReference type="PANTHER" id="PTHR11079">
    <property type="entry name" value="CYTOSINE DEAMINASE FAMILY MEMBER"/>
    <property type="match status" value="1"/>
</dbReference>
<evidence type="ECO:0000256" key="2">
    <source>
        <dbReference type="ARBA" id="ARBA00011738"/>
    </source>
</evidence>
<dbReference type="Proteomes" id="UP000294462">
    <property type="component" value="Chromosome"/>
</dbReference>
<dbReference type="CDD" id="cd01285">
    <property type="entry name" value="nucleoside_deaminase"/>
    <property type="match status" value="1"/>
</dbReference>
<dbReference type="EMBL" id="LR217725">
    <property type="protein sequence ID" value="VFP86552.1"/>
    <property type="molecule type" value="Genomic_DNA"/>
</dbReference>
<sequence>MAYYPDEYWMKRAILLASEAKNQGEVPVGAVLVLYNQIIGEGWNQPIRSNDPTAHAEIIALRHGGKTLQNYRLLKSTLYVTLEPCIMCTGAIICSRISRLVCGAYDTKTSPSSSCFKILGSPVINHYVQVTYGILSEQCSSMLHDFFDQRRTEKNPSNKNPI</sequence>
<reference evidence="10 11" key="1">
    <citation type="submission" date="2019-02" db="EMBL/GenBank/DDBJ databases">
        <authorList>
            <person name="Manzano-Marin A."/>
            <person name="Manzano-Marin A."/>
        </authorList>
    </citation>
    <scope>NUCLEOTIDE SEQUENCE [LARGE SCALE GENOMIC DNA]</scope>
    <source>
        <strain evidence="10 11">ErCipseudotaxifoliae</strain>
    </source>
</reference>
<dbReference type="KEGG" id="ehd:ERCIPSTX3056_012"/>
<dbReference type="GO" id="GO:0008270">
    <property type="term" value="F:zinc ion binding"/>
    <property type="evidence" value="ECO:0007669"/>
    <property type="project" value="UniProtKB-UniRule"/>
</dbReference>
<dbReference type="AlphaFoldDB" id="A0A451DIV9"/>
<evidence type="ECO:0000313" key="10">
    <source>
        <dbReference type="EMBL" id="VFP86552.1"/>
    </source>
</evidence>
<evidence type="ECO:0000313" key="11">
    <source>
        <dbReference type="Proteomes" id="UP000294462"/>
    </source>
</evidence>
<feature type="binding site" evidence="8">
    <location>
        <position position="85"/>
    </location>
    <ligand>
        <name>Zn(2+)</name>
        <dbReference type="ChEBI" id="CHEBI:29105"/>
        <note>catalytic</note>
    </ligand>
</feature>
<dbReference type="GO" id="GO:0052717">
    <property type="term" value="F:tRNA-specific adenosine-34 deaminase activity"/>
    <property type="evidence" value="ECO:0007669"/>
    <property type="project" value="UniProtKB-UniRule"/>
</dbReference>
<dbReference type="InterPro" id="IPR016192">
    <property type="entry name" value="APOBEC/CMP_deaminase_Zn-bd"/>
</dbReference>
<keyword evidence="4 8" id="KW-0479">Metal-binding</keyword>
<comment type="subunit">
    <text evidence="2 8">Homodimer.</text>
</comment>
<dbReference type="PROSITE" id="PS00903">
    <property type="entry name" value="CYT_DCMP_DEAMINASES_1"/>
    <property type="match status" value="1"/>
</dbReference>
<dbReference type="InterPro" id="IPR002125">
    <property type="entry name" value="CMP_dCMP_dom"/>
</dbReference>
<dbReference type="SUPFAM" id="SSF53927">
    <property type="entry name" value="Cytidine deaminase-like"/>
    <property type="match status" value="1"/>
</dbReference>
<keyword evidence="11" id="KW-1185">Reference proteome</keyword>
<evidence type="ECO:0000256" key="1">
    <source>
        <dbReference type="ARBA" id="ARBA00010669"/>
    </source>
</evidence>